<dbReference type="Proteomes" id="UP000660885">
    <property type="component" value="Unassembled WGS sequence"/>
</dbReference>
<proteinExistence type="predicted"/>
<accession>A0ABS1UDG2</accession>
<dbReference type="EMBL" id="JAETWB010000101">
    <property type="protein sequence ID" value="MBL6082694.1"/>
    <property type="molecule type" value="Genomic_DNA"/>
</dbReference>
<evidence type="ECO:0000313" key="2">
    <source>
        <dbReference type="Proteomes" id="UP000660885"/>
    </source>
</evidence>
<dbReference type="RefSeq" id="WP_202836026.1">
    <property type="nucleotide sequence ID" value="NZ_JAETWB010000101.1"/>
</dbReference>
<gene>
    <name evidence="1" type="ORF">JMJ56_32540</name>
</gene>
<name>A0ABS1UDG2_9PROT</name>
<keyword evidence="2" id="KW-1185">Reference proteome</keyword>
<sequence>MHGEPADEENPLLSMMLSSANAWAGAARGLVTAQAKRQRSAAMRDGAKQIIGFWAKAMTRVTSTEVLENPALAGV</sequence>
<protein>
    <submittedName>
        <fullName evidence="1">Uncharacterized protein</fullName>
    </submittedName>
</protein>
<comment type="caution">
    <text evidence="1">The sequence shown here is derived from an EMBL/GenBank/DDBJ whole genome shotgun (WGS) entry which is preliminary data.</text>
</comment>
<organism evidence="1 2">
    <name type="scientific">Belnapia arida</name>
    <dbReference type="NCBI Taxonomy" id="2804533"/>
    <lineage>
        <taxon>Bacteria</taxon>
        <taxon>Pseudomonadati</taxon>
        <taxon>Pseudomonadota</taxon>
        <taxon>Alphaproteobacteria</taxon>
        <taxon>Acetobacterales</taxon>
        <taxon>Roseomonadaceae</taxon>
        <taxon>Belnapia</taxon>
    </lineage>
</organism>
<reference evidence="1 2" key="1">
    <citation type="submission" date="2021-01" db="EMBL/GenBank/DDBJ databases">
        <title>Belnapia mucosa sp. nov. and Belnapia arida sp. nov., isolated from the Tabernas Desert (Almeria, Spain).</title>
        <authorList>
            <person name="Molina-Menor E."/>
            <person name="Vidal-Verdu A."/>
            <person name="Calonge A."/>
            <person name="Satari L."/>
            <person name="Pereto J."/>
            <person name="Porcar M."/>
        </authorList>
    </citation>
    <scope>NUCLEOTIDE SEQUENCE [LARGE SCALE GENOMIC DNA]</scope>
    <source>
        <strain evidence="1 2">T18</strain>
    </source>
</reference>
<evidence type="ECO:0000313" key="1">
    <source>
        <dbReference type="EMBL" id="MBL6082694.1"/>
    </source>
</evidence>